<dbReference type="EMBL" id="CP027062">
    <property type="protein sequence ID" value="AVI51226.1"/>
    <property type="molecule type" value="Genomic_DNA"/>
</dbReference>
<dbReference type="RefSeq" id="WP_105216467.1">
    <property type="nucleotide sequence ID" value="NZ_CP027062.1"/>
</dbReference>
<evidence type="ECO:0000313" key="1">
    <source>
        <dbReference type="EMBL" id="AVI51226.1"/>
    </source>
</evidence>
<accession>A0A2S0HX84</accession>
<gene>
    <name evidence="1" type="ORF">C5O00_08580</name>
</gene>
<dbReference type="Proteomes" id="UP000238442">
    <property type="component" value="Chromosome"/>
</dbReference>
<dbReference type="AlphaFoldDB" id="A0A2S0HX84"/>
<reference evidence="1 2" key="1">
    <citation type="submission" date="2018-02" db="EMBL/GenBank/DDBJ databases">
        <title>Genomic analysis of the strain RR4-38 isolated from a seawater recirculating aquaculture system.</title>
        <authorList>
            <person name="Kim Y.-S."/>
            <person name="Jang Y.H."/>
            <person name="Kim K.-H."/>
        </authorList>
    </citation>
    <scope>NUCLEOTIDE SEQUENCE [LARGE SCALE GENOMIC DNA]</scope>
    <source>
        <strain evidence="1 2">RR4-38</strain>
    </source>
</reference>
<organism evidence="1 2">
    <name type="scientific">Pukyongia salina</name>
    <dbReference type="NCBI Taxonomy" id="2094025"/>
    <lineage>
        <taxon>Bacteria</taxon>
        <taxon>Pseudomonadati</taxon>
        <taxon>Bacteroidota</taxon>
        <taxon>Flavobacteriia</taxon>
        <taxon>Flavobacteriales</taxon>
        <taxon>Flavobacteriaceae</taxon>
        <taxon>Pukyongia</taxon>
    </lineage>
</organism>
<dbReference type="OrthoDB" id="1453174at2"/>
<sequence>MRFSSLVLFLFVTIVAHSQKVETVFVRNGNISNQPSIMSFHKCEKFKKRHKVYVLEYAAENWWKIEYKGCIGYVQEPFLNINESILNIKKRVKLQAEKNRQLAIQKRLERERIEDSLLLAKVNADKARKDSIRKQENLAREKRMEERRIKEAKEKENYIDSCSITIDEIDEFSGKRRLQTKKYYIDEYPKYRLGELGVTLKRYGNAKYIYIWTSSDLGCVSPYSHNRSTAKFKLENGDIITFYHRGDIDCGRFELVATITSNEIARLKRSPIKTVRLNGTEYYNDYTDLFFTEFFIKKLDCIK</sequence>
<keyword evidence="2" id="KW-1185">Reference proteome</keyword>
<protein>
    <recommendedName>
        <fullName evidence="3">SH3 domain-containing protein</fullName>
    </recommendedName>
</protein>
<evidence type="ECO:0000313" key="2">
    <source>
        <dbReference type="Proteomes" id="UP000238442"/>
    </source>
</evidence>
<name>A0A2S0HX84_9FLAO</name>
<evidence type="ECO:0008006" key="3">
    <source>
        <dbReference type="Google" id="ProtNLM"/>
    </source>
</evidence>
<dbReference type="KEGG" id="aue:C5O00_08580"/>
<dbReference type="Gene3D" id="2.30.30.40">
    <property type="entry name" value="SH3 Domains"/>
    <property type="match status" value="1"/>
</dbReference>
<proteinExistence type="predicted"/>